<dbReference type="InterPro" id="IPR036034">
    <property type="entry name" value="PDZ_sf"/>
</dbReference>
<feature type="compositionally biased region" description="Basic and acidic residues" evidence="1">
    <location>
        <begin position="973"/>
        <end position="986"/>
    </location>
</feature>
<name>A0ABP0QLU3_9DINO</name>
<proteinExistence type="predicted"/>
<comment type="caution">
    <text evidence="3">The sequence shown here is derived from an EMBL/GenBank/DDBJ whole genome shotgun (WGS) entry which is preliminary data.</text>
</comment>
<feature type="compositionally biased region" description="Basic and acidic residues" evidence="1">
    <location>
        <begin position="597"/>
        <end position="631"/>
    </location>
</feature>
<evidence type="ECO:0000313" key="3">
    <source>
        <dbReference type="EMBL" id="CAK9089219.1"/>
    </source>
</evidence>
<sequence length="1080" mass="118527">MSDLKKNYAGDNLAQKSVGALEADLQLLDGEYNKCSDMMARGEQNDFDQAWRAAGDKLMKESTFVCPDCSSKVVQSNKASSSSQIRTARAVTEEFGEEAASKSGVISWAKIALSNSERDVQRVLSKQGSKLPIPMSTLTAEGVEIPWLAPTSWMGYIVDQGLWYRLAGLEFHEKHLAPHVWSQFWQNFRALQPHFSLFDMEGFDPRRTCACFLHGDEGRTLKKNGIMVTSLQSRLGTGFDEQRPSSRGTKRSLDGDVKLRVNYKGHSFTNRFVTSAIPKSHYETNPKVFHSAMDHLCQDLQQLLSEGVRDPLTQEVFYVAVIGVKGDWPYLQKMGNLNRAFNTGAKGGQDGEKSRGICHLCLAGQKLFPAEEINTFQPAWRVTVGVSCPWDRVPSVVRTLPHDHSNPASFFMPDLWHAFHLGVGKSFVSSAVQLALPFIAAANPHYRDFCKKHRRPPIVSRITGTLVSYRDKTGAVGAWSKGSVTTTMMLWVPALFSDLPHDPLLALAAEGAQKANDMFAFLYRAPAFLSKEEAMSVSSLDAKRVGFALSPMVTACQQDEDSIGRTSQLGMCGRLPLIGVRAPKLLKPTPKPAPKPRGADADDAEAHGDGDGTGAVKREAPEPPKAEELSRGKALLNVPGLKRMQLRVLDKVGCGMILQPTKWGMVVEVVDPKPGQPLLKVGDCIQEVDKLSLVGLPPDECEDTFGASFRHGVWLCALSGAEAGVDLNDLDAAEFAYDRFFCKHALKEAHEEGPLRLAIAEAQVAGVDSGSLAEAEARLRTLTAERELQDAGVLVAALELAGVAQEEDAATYRAAYEEAKEAGVDERKLSEAEEILYRLEQPKQVELDASYFDSSFQNLMQPPASLEVKAEAPVFPPLPPIVAVRESETKRRKAELSSGVKEEPVEDAVDALRKWSLRMIELALLQCRKRKAVEVEDFDLAHRLKQREPAATLRLTAARRACLASKDAPAAVKEADQEDRKRLRSPEEEELQAVKRQKQEAVEQEDFARASELRRRELELERRSRGDDAQAAAAALQLLGEASPEDLLKSIDPGVAECAGGGQEVWEAVSADLQVAAAAS</sequence>
<evidence type="ECO:0000259" key="2">
    <source>
        <dbReference type="PROSITE" id="PS50151"/>
    </source>
</evidence>
<feature type="region of interest" description="Disordered" evidence="1">
    <location>
        <begin position="966"/>
        <end position="998"/>
    </location>
</feature>
<organism evidence="3 4">
    <name type="scientific">Durusdinium trenchii</name>
    <dbReference type="NCBI Taxonomy" id="1381693"/>
    <lineage>
        <taxon>Eukaryota</taxon>
        <taxon>Sar</taxon>
        <taxon>Alveolata</taxon>
        <taxon>Dinophyceae</taxon>
        <taxon>Suessiales</taxon>
        <taxon>Symbiodiniaceae</taxon>
        <taxon>Durusdinium</taxon>
    </lineage>
</organism>
<dbReference type="PROSITE" id="PS50151">
    <property type="entry name" value="UVR"/>
    <property type="match status" value="1"/>
</dbReference>
<evidence type="ECO:0000256" key="1">
    <source>
        <dbReference type="SAM" id="MobiDB-lite"/>
    </source>
</evidence>
<evidence type="ECO:0000313" key="4">
    <source>
        <dbReference type="Proteomes" id="UP001642464"/>
    </source>
</evidence>
<gene>
    <name evidence="3" type="ORF">SCF082_LOCUS42106</name>
</gene>
<dbReference type="SUPFAM" id="SSF50156">
    <property type="entry name" value="PDZ domain-like"/>
    <property type="match status" value="1"/>
</dbReference>
<dbReference type="InterPro" id="IPR001943">
    <property type="entry name" value="UVR_dom"/>
</dbReference>
<protein>
    <recommendedName>
        <fullName evidence="2">UVR domain-containing protein</fullName>
    </recommendedName>
</protein>
<feature type="domain" description="UVR" evidence="2">
    <location>
        <begin position="988"/>
        <end position="1023"/>
    </location>
</feature>
<accession>A0ABP0QLU3</accession>
<dbReference type="Proteomes" id="UP001642464">
    <property type="component" value="Unassembled WGS sequence"/>
</dbReference>
<keyword evidence="4" id="KW-1185">Reference proteome</keyword>
<feature type="region of interest" description="Disordered" evidence="1">
    <location>
        <begin position="583"/>
        <end position="631"/>
    </location>
</feature>
<reference evidence="3 4" key="1">
    <citation type="submission" date="2024-02" db="EMBL/GenBank/DDBJ databases">
        <authorList>
            <person name="Chen Y."/>
            <person name="Shah S."/>
            <person name="Dougan E. K."/>
            <person name="Thang M."/>
            <person name="Chan C."/>
        </authorList>
    </citation>
    <scope>NUCLEOTIDE SEQUENCE [LARGE SCALE GENOMIC DNA]</scope>
</reference>
<dbReference type="EMBL" id="CAXAMM010039818">
    <property type="protein sequence ID" value="CAK9089219.1"/>
    <property type="molecule type" value="Genomic_DNA"/>
</dbReference>